<dbReference type="EMBL" id="CP016428">
    <property type="protein sequence ID" value="ANW05304.1"/>
    <property type="molecule type" value="Genomic_DNA"/>
</dbReference>
<proteinExistence type="predicted"/>
<keyword evidence="1" id="KW-0732">Signal</keyword>
<evidence type="ECO:0000313" key="2">
    <source>
        <dbReference type="EMBL" id="ANW05304.1"/>
    </source>
</evidence>
<evidence type="ECO:0000313" key="3">
    <source>
        <dbReference type="Proteomes" id="UP000092839"/>
    </source>
</evidence>
<feature type="chain" id="PRO_5008530852" evidence="1">
    <location>
        <begin position="25"/>
        <end position="120"/>
    </location>
</feature>
<dbReference type="AlphaFoldDB" id="A0A1B1URD9"/>
<evidence type="ECO:0000256" key="1">
    <source>
        <dbReference type="SAM" id="SignalP"/>
    </source>
</evidence>
<dbReference type="KEGG" id="bic:LMTR13_05020"/>
<name>A0A1B1URD9_9BRAD</name>
<protein>
    <submittedName>
        <fullName evidence="2">Uncharacterized protein</fullName>
    </submittedName>
</protein>
<sequence length="120" mass="12648">MHMKTHLKLAAAAAAILASIPAFAAAGQAYLPPQKAVAILVDGAPWSADSPNGRSFKLTLNKDGTGSIRATLFTQSVTWTVKGDAMCLSGTTMSKCLRFQEISGGLQAWEGDKPDLKISR</sequence>
<organism evidence="2 3">
    <name type="scientific">Bradyrhizobium icense</name>
    <dbReference type="NCBI Taxonomy" id="1274631"/>
    <lineage>
        <taxon>Bacteria</taxon>
        <taxon>Pseudomonadati</taxon>
        <taxon>Pseudomonadota</taxon>
        <taxon>Alphaproteobacteria</taxon>
        <taxon>Hyphomicrobiales</taxon>
        <taxon>Nitrobacteraceae</taxon>
        <taxon>Bradyrhizobium</taxon>
    </lineage>
</organism>
<dbReference type="Proteomes" id="UP000092839">
    <property type="component" value="Chromosome"/>
</dbReference>
<keyword evidence="3" id="KW-1185">Reference proteome</keyword>
<reference evidence="2 3" key="1">
    <citation type="submission" date="2016-07" db="EMBL/GenBank/DDBJ databases">
        <title>Complete genome sequence of Bradyrhizobium icense LMTR 13T, a potential inoculant strain isolated from lima bean (Phaseolus lunatus) in Peru.</title>
        <authorList>
            <person name="Ormeno-Orrillo E."/>
            <person name="Duran D."/>
            <person name="Rogel M.A."/>
            <person name="Rey L."/>
            <person name="Imperial J."/>
            <person name="Ruiz-Argueso T."/>
            <person name="Martinez-Romero E."/>
        </authorList>
    </citation>
    <scope>NUCLEOTIDE SEQUENCE [LARGE SCALE GENOMIC DNA]</scope>
    <source>
        <strain evidence="2 3">LMTR 13</strain>
    </source>
</reference>
<accession>A0A1B1URD9</accession>
<gene>
    <name evidence="2" type="ORF">LMTR13_05020</name>
</gene>
<feature type="signal peptide" evidence="1">
    <location>
        <begin position="1"/>
        <end position="24"/>
    </location>
</feature>